<accession>A0AA86UQM7</accession>
<evidence type="ECO:0000313" key="1">
    <source>
        <dbReference type="EMBL" id="CAI9967840.1"/>
    </source>
</evidence>
<organism evidence="1">
    <name type="scientific">Hexamita inflata</name>
    <dbReference type="NCBI Taxonomy" id="28002"/>
    <lineage>
        <taxon>Eukaryota</taxon>
        <taxon>Metamonada</taxon>
        <taxon>Diplomonadida</taxon>
        <taxon>Hexamitidae</taxon>
        <taxon>Hexamitinae</taxon>
        <taxon>Hexamita</taxon>
    </lineage>
</organism>
<proteinExistence type="predicted"/>
<sequence length="223" mass="25339">MIFGQSQALTFRDSNIFDIIYFVYSVLAYQLQLPIQTKTFWFQRSIYPQGSIQITQSFQNTFLETEVKLLIIIDVTMLQSTKNRMLSSHSSNTIFTYSTSYWIRLFLLSGMQYSFVLALISMNFCRLSSNSFSESVSRNNFWNTCSSMQILPVCSACGLQNLACISMNSASICMFCSISRHALSTDLNISNCPLMKPSSASFASLFFYCVRQSMYDTGCVIGF</sequence>
<name>A0AA86UQM7_9EUKA</name>
<keyword evidence="3" id="KW-1185">Reference proteome</keyword>
<gene>
    <name evidence="2" type="ORF">HINF_LOCUS44523</name>
    <name evidence="1" type="ORF">HINF_LOCUS55485</name>
</gene>
<comment type="caution">
    <text evidence="1">The sequence shown here is derived from an EMBL/GenBank/DDBJ whole genome shotgun (WGS) entry which is preliminary data.</text>
</comment>
<dbReference type="Proteomes" id="UP001642409">
    <property type="component" value="Unassembled WGS sequence"/>
</dbReference>
<protein>
    <submittedName>
        <fullName evidence="2">Hypothetical_protein</fullName>
    </submittedName>
</protein>
<dbReference type="EMBL" id="CATOUU010001030">
    <property type="protein sequence ID" value="CAI9967840.1"/>
    <property type="molecule type" value="Genomic_DNA"/>
</dbReference>
<evidence type="ECO:0000313" key="2">
    <source>
        <dbReference type="EMBL" id="CAL6051755.1"/>
    </source>
</evidence>
<reference evidence="1" key="1">
    <citation type="submission" date="2023-06" db="EMBL/GenBank/DDBJ databases">
        <authorList>
            <person name="Kurt Z."/>
        </authorList>
    </citation>
    <scope>NUCLEOTIDE SEQUENCE</scope>
</reference>
<evidence type="ECO:0000313" key="3">
    <source>
        <dbReference type="Proteomes" id="UP001642409"/>
    </source>
</evidence>
<reference evidence="2 3" key="2">
    <citation type="submission" date="2024-07" db="EMBL/GenBank/DDBJ databases">
        <authorList>
            <person name="Akdeniz Z."/>
        </authorList>
    </citation>
    <scope>NUCLEOTIDE SEQUENCE [LARGE SCALE GENOMIC DNA]</scope>
</reference>
<dbReference type="AlphaFoldDB" id="A0AA86UQM7"/>
<dbReference type="EMBL" id="CAXDID020000189">
    <property type="protein sequence ID" value="CAL6051755.1"/>
    <property type="molecule type" value="Genomic_DNA"/>
</dbReference>